<dbReference type="GO" id="GO:0004190">
    <property type="term" value="F:aspartic-type endopeptidase activity"/>
    <property type="evidence" value="ECO:0007669"/>
    <property type="project" value="UniProtKB-KW"/>
</dbReference>
<accession>A0A6J1R8X1</accession>
<gene>
    <name evidence="8" type="primary">LOC112466966</name>
</gene>
<proteinExistence type="inferred from homology"/>
<evidence type="ECO:0000256" key="1">
    <source>
        <dbReference type="ARBA" id="ARBA00007447"/>
    </source>
</evidence>
<dbReference type="PANTHER" id="PTHR47966">
    <property type="entry name" value="BETA-SITE APP-CLEAVING ENZYME, ISOFORM A-RELATED"/>
    <property type="match status" value="1"/>
</dbReference>
<evidence type="ECO:0000256" key="3">
    <source>
        <dbReference type="ARBA" id="ARBA00022750"/>
    </source>
</evidence>
<dbReference type="InterPro" id="IPR001461">
    <property type="entry name" value="Aspartic_peptidase_A1"/>
</dbReference>
<keyword evidence="3" id="KW-0064">Aspartyl protease</keyword>
<name>A0A6J1R8X1_9HYME</name>
<dbReference type="Proteomes" id="UP000504618">
    <property type="component" value="Unplaced"/>
</dbReference>
<keyword evidence="7" id="KW-1185">Reference proteome</keyword>
<dbReference type="SUPFAM" id="SSF50630">
    <property type="entry name" value="Acid proteases"/>
    <property type="match status" value="1"/>
</dbReference>
<keyword evidence="4" id="KW-0378">Hydrolase</keyword>
<dbReference type="InterPro" id="IPR033121">
    <property type="entry name" value="PEPTIDASE_A1"/>
</dbReference>
<protein>
    <submittedName>
        <fullName evidence="8">Lysosomal aspartic protease-like</fullName>
    </submittedName>
</protein>
<reference evidence="8" key="1">
    <citation type="submission" date="2025-08" db="UniProtKB">
        <authorList>
            <consortium name="RefSeq"/>
        </authorList>
    </citation>
    <scope>IDENTIFICATION</scope>
    <source>
        <tissue evidence="8">Whole body</tissue>
    </source>
</reference>
<evidence type="ECO:0000313" key="8">
    <source>
        <dbReference type="RefSeq" id="XP_024891117.1"/>
    </source>
</evidence>
<dbReference type="FunFam" id="2.40.70.10:FF:000115">
    <property type="entry name" value="Lysosomal aspartic protease"/>
    <property type="match status" value="1"/>
</dbReference>
<dbReference type="AlphaFoldDB" id="A0A6J1R8X1"/>
<dbReference type="PANTHER" id="PTHR47966:SF51">
    <property type="entry name" value="BETA-SITE APP-CLEAVING ENZYME, ISOFORM A-RELATED"/>
    <property type="match status" value="1"/>
</dbReference>
<dbReference type="InterPro" id="IPR021109">
    <property type="entry name" value="Peptidase_aspartic_dom_sf"/>
</dbReference>
<sequence length="276" mass="31696">MLPIYLCLRMISSYLVQIKVSLFDTKYSGLWVPSKDCDVSQPACSEHNKNDNTMSLSYVRHGLPFLSIDTIRIGRFILKSQTFGEVFNFHPTMFWSQWDGVLRMGYPALSLFNETPTIVSKNEIHEKIVAPTFSFYLNRKHNLHSNGELLLGGTNPSRYEGELTYVDVTRQKYWQFKIDKIKTERNTFCSEGCQAILDTGFSMIAGPPQTIVALKLEIGFNEIVACREIPNLPHIKFVIGGKTFRLTGQDYVRKVTEDRCICMLQSIPYNHLLKNF</sequence>
<dbReference type="Gene3D" id="2.60.40.1960">
    <property type="match status" value="1"/>
</dbReference>
<dbReference type="OrthoDB" id="771136at2759"/>
<comment type="similarity">
    <text evidence="1">Belongs to the peptidase A1 family.</text>
</comment>
<dbReference type="RefSeq" id="XP_024891117.1">
    <property type="nucleotide sequence ID" value="XM_025035349.1"/>
</dbReference>
<organism evidence="7 8">
    <name type="scientific">Temnothorax curvispinosus</name>
    <dbReference type="NCBI Taxonomy" id="300111"/>
    <lineage>
        <taxon>Eukaryota</taxon>
        <taxon>Metazoa</taxon>
        <taxon>Ecdysozoa</taxon>
        <taxon>Arthropoda</taxon>
        <taxon>Hexapoda</taxon>
        <taxon>Insecta</taxon>
        <taxon>Pterygota</taxon>
        <taxon>Neoptera</taxon>
        <taxon>Endopterygota</taxon>
        <taxon>Hymenoptera</taxon>
        <taxon>Apocrita</taxon>
        <taxon>Aculeata</taxon>
        <taxon>Formicoidea</taxon>
        <taxon>Formicidae</taxon>
        <taxon>Myrmicinae</taxon>
        <taxon>Temnothorax</taxon>
    </lineage>
</organism>
<dbReference type="Gene3D" id="2.40.70.10">
    <property type="entry name" value="Acid Proteases"/>
    <property type="match status" value="2"/>
</dbReference>
<evidence type="ECO:0000313" key="7">
    <source>
        <dbReference type="Proteomes" id="UP000504618"/>
    </source>
</evidence>
<evidence type="ECO:0000256" key="4">
    <source>
        <dbReference type="ARBA" id="ARBA00022801"/>
    </source>
</evidence>
<dbReference type="Pfam" id="PF00026">
    <property type="entry name" value="Asp"/>
    <property type="match status" value="1"/>
</dbReference>
<keyword evidence="2" id="KW-0645">Protease</keyword>
<dbReference type="GO" id="GO:0006508">
    <property type="term" value="P:proteolysis"/>
    <property type="evidence" value="ECO:0007669"/>
    <property type="project" value="UniProtKB-KW"/>
</dbReference>
<keyword evidence="5" id="KW-1015">Disulfide bond</keyword>
<feature type="disulfide bond" evidence="5">
    <location>
        <begin position="189"/>
        <end position="193"/>
    </location>
</feature>
<feature type="domain" description="Peptidase A1" evidence="6">
    <location>
        <begin position="5"/>
        <end position="276"/>
    </location>
</feature>
<dbReference type="PROSITE" id="PS51767">
    <property type="entry name" value="PEPTIDASE_A1"/>
    <property type="match status" value="1"/>
</dbReference>
<dbReference type="PRINTS" id="PR00792">
    <property type="entry name" value="PEPSIN"/>
</dbReference>
<dbReference type="GeneID" id="112466966"/>
<evidence type="ECO:0000256" key="2">
    <source>
        <dbReference type="ARBA" id="ARBA00022670"/>
    </source>
</evidence>
<evidence type="ECO:0000259" key="6">
    <source>
        <dbReference type="PROSITE" id="PS51767"/>
    </source>
</evidence>
<evidence type="ECO:0000256" key="5">
    <source>
        <dbReference type="PIRSR" id="PIRSR601461-2"/>
    </source>
</evidence>